<dbReference type="InterPro" id="IPR029067">
    <property type="entry name" value="CDC48_domain_2-like_sf"/>
</dbReference>
<dbReference type="SMART" id="SM01073">
    <property type="entry name" value="CDC48_N"/>
    <property type="match status" value="1"/>
</dbReference>
<dbReference type="GO" id="GO:0030970">
    <property type="term" value="P:retrograde protein transport, ER to cytosol"/>
    <property type="evidence" value="ECO:0007669"/>
    <property type="project" value="TreeGrafter"/>
</dbReference>
<dbReference type="GO" id="GO:0097352">
    <property type="term" value="P:autophagosome maturation"/>
    <property type="evidence" value="ECO:0007669"/>
    <property type="project" value="TreeGrafter"/>
</dbReference>
<dbReference type="SUPFAM" id="SSF50692">
    <property type="entry name" value="ADC-like"/>
    <property type="match status" value="1"/>
</dbReference>
<feature type="domain" description="AAA+ ATPase" evidence="9">
    <location>
        <begin position="239"/>
        <end position="375"/>
    </location>
</feature>
<reference evidence="12" key="1">
    <citation type="submission" date="2021-04" db="EMBL/GenBank/DDBJ databases">
        <authorList>
            <consortium name="Wellcome Sanger Institute Data Sharing"/>
        </authorList>
    </citation>
    <scope>NUCLEOTIDE SEQUENCE [LARGE SCALE GENOMIC DNA]</scope>
</reference>
<dbReference type="SUPFAM" id="SSF54585">
    <property type="entry name" value="Cdc48 domain 2-like"/>
    <property type="match status" value="1"/>
</dbReference>
<evidence type="ECO:0000256" key="1">
    <source>
        <dbReference type="ARBA" id="ARBA00006914"/>
    </source>
</evidence>
<dbReference type="InterPro" id="IPR003960">
    <property type="entry name" value="ATPase_AAA_CS"/>
</dbReference>
<dbReference type="InterPro" id="IPR003959">
    <property type="entry name" value="ATPase_AAA_core"/>
</dbReference>
<dbReference type="InterPro" id="IPR003338">
    <property type="entry name" value="CDC4_N-term_subdom"/>
</dbReference>
<dbReference type="PANTHER" id="PTHR23077:SF63">
    <property type="entry name" value="TRANSITIONAL ENDOPLASMIC RETICULUM ATPASE"/>
    <property type="match status" value="1"/>
</dbReference>
<comment type="similarity">
    <text evidence="1">Belongs to the AAA ATPase family.</text>
</comment>
<sequence>MPGSGGADPKGEDFSTAILKQKHRPNRLIVDEALSEDSSIVSLSQNKTEELQLFRGDTVVLRGRKRRQTVCIVLTDNTCGDERIRMNRVTRSNLRVRLGDVISVHACPDIKYGKKIHVLPIDDTIEGLTGNLFEVFLKPYFLEAYRPVHKGDIFLVRGSMRAVEFKVVETDPSPHCIVAPDTVMYCEGEPIKREDEEESLNDIGYDDIGGCRKQLAQIKEMVELPLRHPGLFKAIGVKPPRGILLYGPAGTGKTLVARAVANETGAFFFLINGPEIMSKLAGESESNLRKAFEEAEKNAPAIIFIDELDAIAPKREKTHGEVERRIVSQLLTLMDGLKQRAHVIVMAATNRPNSVDPALRRFGRFDREIDIGIPDSTGRLEILQIHTKNMKLADDVDLERLRKCKTHGHVGADLAALCSEAALQAIRKKMTLIDLEDESIDADLLNSMAVTMDDFQWALSQSNPSALRETVAEVPQVNWEDIGGLDEVKRELQELVQYPVEYPDKFLKFGMTPSRGVLFYGPPGCGKTLLAKAIANECQANFVSIKGPEMLTMWFGESEANVRDVFDKARQAAPCILFFDELDSIAKSRGGGAGDAGGAADRVINQILTEMDGMSDKKNVFIIGATNRPDIIDPAILRPGRLDQLIYIPLPDKPSRTAILNANLRKSPVARDVDLEYLSSITDGFSGADLTEICQRACKLAIREAIEAEIKAERQRQNRPGVPMDEDFDPVPEIRKDHFEDAMRFARRSVSDNDIRKYEMFAQTLQQSRGFGNFRFPSATGNRSGGQGSGSGSGRPNLYREEGDEDLYQ</sequence>
<feature type="domain" description="CDC48 N-terminal subdomain" evidence="11">
    <location>
        <begin position="27"/>
        <end position="110"/>
    </location>
</feature>
<protein>
    <recommendedName>
        <fullName evidence="3">Transitional endoplasmic reticulum ATPase</fullName>
        <ecNumber evidence="2">3.6.4.6</ecNumber>
    </recommendedName>
    <alternativeName>
        <fullName evidence="6">Valosin-containing protein</fullName>
    </alternativeName>
</protein>
<dbReference type="FunFam" id="2.40.40.20:FF:000003">
    <property type="entry name" value="Transitional endoplasmic reticulum ATPase"/>
    <property type="match status" value="1"/>
</dbReference>
<evidence type="ECO:0000256" key="4">
    <source>
        <dbReference type="ARBA" id="ARBA00022741"/>
    </source>
</evidence>
<dbReference type="CDD" id="cd19519">
    <property type="entry name" value="RecA-like_CDC48_r1-like"/>
    <property type="match status" value="1"/>
</dbReference>
<dbReference type="FunFam" id="1.10.8.60:FF:000004">
    <property type="entry name" value="Cell division control 48"/>
    <property type="match status" value="1"/>
</dbReference>
<dbReference type="InterPro" id="IPR041569">
    <property type="entry name" value="AAA_lid_3"/>
</dbReference>
<dbReference type="FunFam" id="3.10.330.10:FF:000001">
    <property type="entry name" value="Cell division control 48"/>
    <property type="match status" value="1"/>
</dbReference>
<dbReference type="Pfam" id="PF00004">
    <property type="entry name" value="AAA"/>
    <property type="match status" value="2"/>
</dbReference>
<dbReference type="InterPro" id="IPR004201">
    <property type="entry name" value="Cdc48_dom2"/>
</dbReference>
<dbReference type="Pfam" id="PF17862">
    <property type="entry name" value="AAA_lid_3"/>
    <property type="match status" value="2"/>
</dbReference>
<dbReference type="GO" id="GO:0005829">
    <property type="term" value="C:cytosol"/>
    <property type="evidence" value="ECO:0007669"/>
    <property type="project" value="TreeGrafter"/>
</dbReference>
<evidence type="ECO:0000256" key="7">
    <source>
        <dbReference type="ARBA" id="ARBA00048883"/>
    </source>
</evidence>
<evidence type="ECO:0000313" key="12">
    <source>
        <dbReference type="Ensembl" id="ENSATEP00000015269.2"/>
    </source>
</evidence>
<evidence type="ECO:0000256" key="3">
    <source>
        <dbReference type="ARBA" id="ARBA00019970"/>
    </source>
</evidence>
<dbReference type="InterPro" id="IPR009010">
    <property type="entry name" value="Asp_de-COase-like_dom_sf"/>
</dbReference>
<dbReference type="Gene3D" id="6.10.20.150">
    <property type="match status" value="1"/>
</dbReference>
<evidence type="ECO:0000256" key="8">
    <source>
        <dbReference type="SAM" id="MobiDB-lite"/>
    </source>
</evidence>
<dbReference type="NCBIfam" id="TIGR01243">
    <property type="entry name" value="CDC48"/>
    <property type="match status" value="1"/>
</dbReference>
<dbReference type="Pfam" id="PF02933">
    <property type="entry name" value="CDC48_2"/>
    <property type="match status" value="1"/>
</dbReference>
<feature type="region of interest" description="Disordered" evidence="8">
    <location>
        <begin position="772"/>
        <end position="809"/>
    </location>
</feature>
<dbReference type="FunFam" id="3.40.50.300:FF:000012">
    <property type="entry name" value="Transitional endoplasmic reticulum ATPase"/>
    <property type="match status" value="1"/>
</dbReference>
<accession>A0A3Q1I6P4</accession>
<evidence type="ECO:0000256" key="6">
    <source>
        <dbReference type="ARBA" id="ARBA00031860"/>
    </source>
</evidence>
<evidence type="ECO:0000259" key="9">
    <source>
        <dbReference type="SMART" id="SM00382"/>
    </source>
</evidence>
<dbReference type="PROSITE" id="PS00674">
    <property type="entry name" value="AAA"/>
    <property type="match status" value="2"/>
</dbReference>
<evidence type="ECO:0000313" key="13">
    <source>
        <dbReference type="Proteomes" id="UP000265040"/>
    </source>
</evidence>
<dbReference type="InterPro" id="IPR050168">
    <property type="entry name" value="AAA_ATPase_domain"/>
</dbReference>
<feature type="compositionally biased region" description="Gly residues" evidence="8">
    <location>
        <begin position="783"/>
        <end position="793"/>
    </location>
</feature>
<proteinExistence type="inferred from homology"/>
<dbReference type="GO" id="GO:0031593">
    <property type="term" value="F:polyubiquitin modification-dependent protein binding"/>
    <property type="evidence" value="ECO:0007669"/>
    <property type="project" value="TreeGrafter"/>
</dbReference>
<keyword evidence="4" id="KW-0547">Nucleotide-binding</keyword>
<dbReference type="Gene3D" id="1.10.8.60">
    <property type="match status" value="1"/>
</dbReference>
<dbReference type="Gene3D" id="2.40.40.20">
    <property type="match status" value="1"/>
</dbReference>
<dbReference type="InterPro" id="IPR027417">
    <property type="entry name" value="P-loop_NTPase"/>
</dbReference>
<dbReference type="GO" id="GO:0005634">
    <property type="term" value="C:nucleus"/>
    <property type="evidence" value="ECO:0007669"/>
    <property type="project" value="TreeGrafter"/>
</dbReference>
<dbReference type="EC" id="3.6.4.6" evidence="2"/>
<reference evidence="12" key="3">
    <citation type="submission" date="2025-09" db="UniProtKB">
        <authorList>
            <consortium name="Ensembl"/>
        </authorList>
    </citation>
    <scope>IDENTIFICATION</scope>
</reference>
<dbReference type="SUPFAM" id="SSF52540">
    <property type="entry name" value="P-loop containing nucleoside triphosphate hydrolases"/>
    <property type="match status" value="2"/>
</dbReference>
<reference evidence="12" key="2">
    <citation type="submission" date="2025-08" db="UniProtKB">
        <authorList>
            <consortium name="Ensembl"/>
        </authorList>
    </citation>
    <scope>IDENTIFICATION</scope>
</reference>
<dbReference type="GO" id="GO:0051228">
    <property type="term" value="P:mitotic spindle disassembly"/>
    <property type="evidence" value="ECO:0007669"/>
    <property type="project" value="TreeGrafter"/>
</dbReference>
<dbReference type="CDD" id="cd19528">
    <property type="entry name" value="RecA-like_CDC48_r2-like"/>
    <property type="match status" value="1"/>
</dbReference>
<feature type="domain" description="AAA+ ATPase" evidence="9">
    <location>
        <begin position="513"/>
        <end position="652"/>
    </location>
</feature>
<dbReference type="GeneTree" id="ENSGT00940000166147"/>
<keyword evidence="13" id="KW-1185">Reference proteome</keyword>
<dbReference type="InterPro" id="IPR003593">
    <property type="entry name" value="AAA+_ATPase"/>
</dbReference>
<keyword evidence="5" id="KW-0067">ATP-binding</keyword>
<dbReference type="SMART" id="SM01072">
    <property type="entry name" value="CDC48_2"/>
    <property type="match status" value="1"/>
</dbReference>
<dbReference type="SMART" id="SM00382">
    <property type="entry name" value="AAA"/>
    <property type="match status" value="2"/>
</dbReference>
<comment type="catalytic activity">
    <reaction evidence="7">
        <text>ATP + H2O = ADP + phosphate + H(+)</text>
        <dbReference type="Rhea" id="RHEA:13065"/>
        <dbReference type="ChEBI" id="CHEBI:15377"/>
        <dbReference type="ChEBI" id="CHEBI:15378"/>
        <dbReference type="ChEBI" id="CHEBI:30616"/>
        <dbReference type="ChEBI" id="CHEBI:43474"/>
        <dbReference type="ChEBI" id="CHEBI:456216"/>
        <dbReference type="EC" id="3.6.4.6"/>
    </reaction>
</comment>
<evidence type="ECO:0000259" key="11">
    <source>
        <dbReference type="SMART" id="SM01073"/>
    </source>
</evidence>
<name>A0A3Q1I6P4_ANATE</name>
<dbReference type="GO" id="GO:0005524">
    <property type="term" value="F:ATP binding"/>
    <property type="evidence" value="ECO:0007669"/>
    <property type="project" value="UniProtKB-KW"/>
</dbReference>
<dbReference type="GO" id="GO:0034098">
    <property type="term" value="C:VCP-NPL4-UFD1 AAA ATPase complex"/>
    <property type="evidence" value="ECO:0007669"/>
    <property type="project" value="TreeGrafter"/>
</dbReference>
<dbReference type="FunFam" id="3.40.50.300:FF:000048">
    <property type="entry name" value="Transitional endoplasmic reticulum ATPase"/>
    <property type="match status" value="1"/>
</dbReference>
<evidence type="ECO:0000259" key="10">
    <source>
        <dbReference type="SMART" id="SM01072"/>
    </source>
</evidence>
<dbReference type="Pfam" id="PF02359">
    <property type="entry name" value="CDC48_N"/>
    <property type="match status" value="1"/>
</dbReference>
<dbReference type="Gene3D" id="3.40.50.300">
    <property type="entry name" value="P-loop containing nucleotide triphosphate hydrolases"/>
    <property type="match status" value="2"/>
</dbReference>
<evidence type="ECO:0000256" key="5">
    <source>
        <dbReference type="ARBA" id="ARBA00022840"/>
    </source>
</evidence>
<dbReference type="Proteomes" id="UP000265040">
    <property type="component" value="Chromosome 1"/>
</dbReference>
<dbReference type="AlphaFoldDB" id="A0A3Q1I6P4"/>
<dbReference type="InterPro" id="IPR005938">
    <property type="entry name" value="AAA_ATPase_CDC48"/>
</dbReference>
<organism evidence="12 13">
    <name type="scientific">Anabas testudineus</name>
    <name type="common">Climbing perch</name>
    <name type="synonym">Anthias testudineus</name>
    <dbReference type="NCBI Taxonomy" id="64144"/>
    <lineage>
        <taxon>Eukaryota</taxon>
        <taxon>Metazoa</taxon>
        <taxon>Chordata</taxon>
        <taxon>Craniata</taxon>
        <taxon>Vertebrata</taxon>
        <taxon>Euteleostomi</taxon>
        <taxon>Actinopterygii</taxon>
        <taxon>Neopterygii</taxon>
        <taxon>Teleostei</taxon>
        <taxon>Neoteleostei</taxon>
        <taxon>Acanthomorphata</taxon>
        <taxon>Anabantaria</taxon>
        <taxon>Anabantiformes</taxon>
        <taxon>Anabantoidei</taxon>
        <taxon>Anabantidae</taxon>
        <taxon>Anabas</taxon>
    </lineage>
</organism>
<dbReference type="Ensembl" id="ENSATET00000015510.3">
    <property type="protein sequence ID" value="ENSATEP00000015269.2"/>
    <property type="gene ID" value="ENSATEG00000010580.3"/>
</dbReference>
<dbReference type="Gene3D" id="3.10.330.10">
    <property type="match status" value="1"/>
</dbReference>
<dbReference type="GO" id="GO:0016887">
    <property type="term" value="F:ATP hydrolysis activity"/>
    <property type="evidence" value="ECO:0007669"/>
    <property type="project" value="InterPro"/>
</dbReference>
<dbReference type="PANTHER" id="PTHR23077">
    <property type="entry name" value="AAA-FAMILY ATPASE"/>
    <property type="match status" value="1"/>
</dbReference>
<evidence type="ECO:0000256" key="2">
    <source>
        <dbReference type="ARBA" id="ARBA00012674"/>
    </source>
</evidence>
<feature type="domain" description="CDC48" evidence="10">
    <location>
        <begin position="127"/>
        <end position="193"/>
    </location>
</feature>